<dbReference type="SUPFAM" id="SSF52949">
    <property type="entry name" value="Macro domain-like"/>
    <property type="match status" value="1"/>
</dbReference>
<protein>
    <recommendedName>
        <fullName evidence="2">Macro domain-containing protein</fullName>
    </recommendedName>
</protein>
<sequence length="339" mass="35742">MSNKRSPSPAAAQDGAPPASKPKTDHDDATAPADGDMDPLPTTSAHPQVHAPAAAPERASEEAAELTVSAEGDDEPQQIAERRREGIKVDSLKTIREMYEDGALQGYDDKDDVVYDYDATLNDKVVIWRGDITTLEVDCIVNAANKSLLGGGGVDGAIHSAAGLGLLRECRTLNGANTGETKLTGGHRLPAKHIAHTVGPIYSRGKRDESERLLRSCYSSTLELCVENGLRTVAFSGISTGIYGYPLDPAAEVACDEVRKFLTGEKGGEIDKVIFCVFRQVDVNSYLDNVPAYFPPSPAAEADAAQPAESDKSAHKTEAAAPGGADKDEAGQEEPAAAA</sequence>
<dbReference type="PROSITE" id="PS51154">
    <property type="entry name" value="MACRO"/>
    <property type="match status" value="1"/>
</dbReference>
<dbReference type="InterPro" id="IPR002589">
    <property type="entry name" value="Macro_dom"/>
</dbReference>
<evidence type="ECO:0000313" key="4">
    <source>
        <dbReference type="Proteomes" id="UP001342314"/>
    </source>
</evidence>
<proteinExistence type="predicted"/>
<dbReference type="CDD" id="cd02908">
    <property type="entry name" value="Macro_OAADPr_deacetylase"/>
    <property type="match status" value="1"/>
</dbReference>
<name>A0AAV5GDR3_9BASI</name>
<accession>A0AAV5GDR3</accession>
<feature type="compositionally biased region" description="Basic and acidic residues" evidence="1">
    <location>
        <begin position="309"/>
        <end position="318"/>
    </location>
</feature>
<feature type="compositionally biased region" description="Low complexity" evidence="1">
    <location>
        <begin position="299"/>
        <end position="308"/>
    </location>
</feature>
<feature type="domain" description="Macro" evidence="2">
    <location>
        <begin position="112"/>
        <end position="294"/>
    </location>
</feature>
<evidence type="ECO:0000259" key="2">
    <source>
        <dbReference type="PROSITE" id="PS51154"/>
    </source>
</evidence>
<dbReference type="SMART" id="SM00506">
    <property type="entry name" value="A1pp"/>
    <property type="match status" value="1"/>
</dbReference>
<feature type="region of interest" description="Disordered" evidence="1">
    <location>
        <begin position="1"/>
        <end position="85"/>
    </location>
</feature>
<dbReference type="EMBL" id="BQKY01000003">
    <property type="protein sequence ID" value="GJN88443.1"/>
    <property type="molecule type" value="Genomic_DNA"/>
</dbReference>
<gene>
    <name evidence="3" type="ORF">Rhopal_001409-T1</name>
</gene>
<feature type="compositionally biased region" description="Low complexity" evidence="1">
    <location>
        <begin position="45"/>
        <end position="57"/>
    </location>
</feature>
<comment type="caution">
    <text evidence="3">The sequence shown here is derived from an EMBL/GenBank/DDBJ whole genome shotgun (WGS) entry which is preliminary data.</text>
</comment>
<dbReference type="PANTHER" id="PTHR11106">
    <property type="entry name" value="GANGLIOSIDE INDUCED DIFFERENTIATION ASSOCIATED PROTEIN 2-RELATED"/>
    <property type="match status" value="1"/>
</dbReference>
<dbReference type="Pfam" id="PF01661">
    <property type="entry name" value="Macro"/>
    <property type="match status" value="1"/>
</dbReference>
<evidence type="ECO:0000256" key="1">
    <source>
        <dbReference type="SAM" id="MobiDB-lite"/>
    </source>
</evidence>
<dbReference type="Gene3D" id="3.40.220.10">
    <property type="entry name" value="Leucine Aminopeptidase, subunit E, domain 1"/>
    <property type="match status" value="1"/>
</dbReference>
<dbReference type="PANTHER" id="PTHR11106:SF27">
    <property type="entry name" value="MACRO DOMAIN-CONTAINING PROTEIN"/>
    <property type="match status" value="1"/>
</dbReference>
<evidence type="ECO:0000313" key="3">
    <source>
        <dbReference type="EMBL" id="GJN88443.1"/>
    </source>
</evidence>
<organism evidence="3 4">
    <name type="scientific">Rhodotorula paludigena</name>
    <dbReference type="NCBI Taxonomy" id="86838"/>
    <lineage>
        <taxon>Eukaryota</taxon>
        <taxon>Fungi</taxon>
        <taxon>Dikarya</taxon>
        <taxon>Basidiomycota</taxon>
        <taxon>Pucciniomycotina</taxon>
        <taxon>Microbotryomycetes</taxon>
        <taxon>Sporidiobolales</taxon>
        <taxon>Sporidiobolaceae</taxon>
        <taxon>Rhodotorula</taxon>
    </lineage>
</organism>
<dbReference type="Proteomes" id="UP001342314">
    <property type="component" value="Unassembled WGS sequence"/>
</dbReference>
<feature type="region of interest" description="Disordered" evidence="1">
    <location>
        <begin position="297"/>
        <end position="339"/>
    </location>
</feature>
<reference evidence="3 4" key="1">
    <citation type="submission" date="2021-12" db="EMBL/GenBank/DDBJ databases">
        <title>High titer production of polyol ester of fatty acids by Rhodotorula paludigena BS15 towards product separation-free biomass refinery.</title>
        <authorList>
            <person name="Mano J."/>
            <person name="Ono H."/>
            <person name="Tanaka T."/>
            <person name="Naito K."/>
            <person name="Sushida H."/>
            <person name="Ike M."/>
            <person name="Tokuyasu K."/>
            <person name="Kitaoka M."/>
        </authorList>
    </citation>
    <scope>NUCLEOTIDE SEQUENCE [LARGE SCALE GENOMIC DNA]</scope>
    <source>
        <strain evidence="3 4">BS15</strain>
    </source>
</reference>
<dbReference type="AlphaFoldDB" id="A0AAV5GDR3"/>
<dbReference type="InterPro" id="IPR043472">
    <property type="entry name" value="Macro_dom-like"/>
</dbReference>
<keyword evidence="4" id="KW-1185">Reference proteome</keyword>